<feature type="compositionally biased region" description="Acidic residues" evidence="1">
    <location>
        <begin position="37"/>
        <end position="52"/>
    </location>
</feature>
<dbReference type="Proteomes" id="UP000183809">
    <property type="component" value="Unassembled WGS sequence"/>
</dbReference>
<evidence type="ECO:0000313" key="3">
    <source>
        <dbReference type="Proteomes" id="UP000183809"/>
    </source>
</evidence>
<reference evidence="2 3" key="1">
    <citation type="submission" date="2016-10" db="EMBL/GenBank/DDBJ databases">
        <title>Proteomics and genomics reveal pathogen-plant mechanisms compatible with a hemibiotrophic lifestyle of Diplodia corticola.</title>
        <authorList>
            <person name="Fernandes I."/>
            <person name="De Jonge R."/>
            <person name="Van De Peer Y."/>
            <person name="Devreese B."/>
            <person name="Alves A."/>
            <person name="Esteves A.C."/>
        </authorList>
    </citation>
    <scope>NUCLEOTIDE SEQUENCE [LARGE SCALE GENOMIC DNA]</scope>
    <source>
        <strain evidence="2 3">CBS 112549</strain>
    </source>
</reference>
<dbReference type="RefSeq" id="XP_020130111.1">
    <property type="nucleotide sequence ID" value="XM_020273529.1"/>
</dbReference>
<feature type="compositionally biased region" description="Acidic residues" evidence="1">
    <location>
        <begin position="73"/>
        <end position="88"/>
    </location>
</feature>
<keyword evidence="3" id="KW-1185">Reference proteome</keyword>
<feature type="compositionally biased region" description="Acidic residues" evidence="1">
    <location>
        <begin position="10"/>
        <end position="19"/>
    </location>
</feature>
<feature type="compositionally biased region" description="Acidic residues" evidence="1">
    <location>
        <begin position="561"/>
        <end position="576"/>
    </location>
</feature>
<comment type="caution">
    <text evidence="2">The sequence shown here is derived from an EMBL/GenBank/DDBJ whole genome shotgun (WGS) entry which is preliminary data.</text>
</comment>
<feature type="region of interest" description="Disordered" evidence="1">
    <location>
        <begin position="554"/>
        <end position="576"/>
    </location>
</feature>
<dbReference type="GeneID" id="31013790"/>
<proteinExistence type="predicted"/>
<protein>
    <submittedName>
        <fullName evidence="2">Uncharacterized protein</fullName>
    </submittedName>
</protein>
<accession>A0A1J9RMQ0</accession>
<evidence type="ECO:0000313" key="2">
    <source>
        <dbReference type="EMBL" id="OJD33851.1"/>
    </source>
</evidence>
<dbReference type="EMBL" id="MNUE01000027">
    <property type="protein sequence ID" value="OJD33851.1"/>
    <property type="molecule type" value="Genomic_DNA"/>
</dbReference>
<gene>
    <name evidence="2" type="ORF">BKCO1_27000121</name>
</gene>
<feature type="region of interest" description="Disordered" evidence="1">
    <location>
        <begin position="1"/>
        <end position="104"/>
    </location>
</feature>
<name>A0A1J9RMQ0_9PEZI</name>
<sequence length="576" mass="65363">MPSYKTDRDDAIEDLEDAGPAELKTTKKRARKRTPIEDTDRDDAIEDLEDMSDAGPAEPKATRKRARKRTPIEDTDRDDAIEDLEETSDAEHAEPKATKKRAQKRTPIEDVVFIAVVGVPVGRARTPHSLKDKGKDVWATLGEDNNVLYRINGGKRIATDEIEWSTTFDQSDMMGRLEANRKLANSLKEAWYLDILSEEEVKEVQRDPRLTNVAFAICGFHKLLTALPPMPAVRNLVPNNFLAKRRDAQSLLDKLKDQYTEFAPTINAYAAARAAGYMKVFEKAFPNGFFDIGGNNSFHLDIYVMRACARFWGSSRAGKPHGYAKRMIWDDDDGFTGFAKELSRQMESTTTNELVKPRFMTQQWMKEKKPVFVSKYQVEKLEVLSLIFSTLSDGPPKTRRILEKEYNNPLNDKLKTKQILEIKARKNAESGVFCGPVVPTPGWREILEPHLAPGEIINFPSTNGVPSFGEATMFPLGFERRLKYYEYIKKLSGHQSMALGVVLAALLKESLDDEREFDKWAKVVDDCLEHNKFQIPKNIWKKVETLHKQAEELAVLGPEAPDAEDSELEEFGSEDE</sequence>
<dbReference type="OrthoDB" id="10677040at2759"/>
<dbReference type="AlphaFoldDB" id="A0A1J9RMQ0"/>
<evidence type="ECO:0000256" key="1">
    <source>
        <dbReference type="SAM" id="MobiDB-lite"/>
    </source>
</evidence>
<organism evidence="2 3">
    <name type="scientific">Diplodia corticola</name>
    <dbReference type="NCBI Taxonomy" id="236234"/>
    <lineage>
        <taxon>Eukaryota</taxon>
        <taxon>Fungi</taxon>
        <taxon>Dikarya</taxon>
        <taxon>Ascomycota</taxon>
        <taxon>Pezizomycotina</taxon>
        <taxon>Dothideomycetes</taxon>
        <taxon>Dothideomycetes incertae sedis</taxon>
        <taxon>Botryosphaeriales</taxon>
        <taxon>Botryosphaeriaceae</taxon>
        <taxon>Diplodia</taxon>
    </lineage>
</organism>